<sequence>MSNAIENMPGMMVVVVGPSGVGKDSLLAIAREHFANRPDVHFVRRAITRPTDAGGEDHHAVSEAEFESILLGGGFAVHWHAHGLRYGIPKEATDWLAAGDLVIANGSRSVLPLFAATFSKLTVINITATPEVLAARLRARGRETEAEIGARLRRSEDVALPENLACITIDNSGALGDAGRRLIEVVEEVKEGFAR</sequence>
<dbReference type="PANTHER" id="PTHR23117:SF8">
    <property type="entry name" value="RIBOSE 1,5-BISPHOSPHATE PHOSPHOKINASE PHNN"/>
    <property type="match status" value="1"/>
</dbReference>
<dbReference type="SMART" id="SM00072">
    <property type="entry name" value="GuKc"/>
    <property type="match status" value="1"/>
</dbReference>
<keyword evidence="5 6" id="KW-0067">ATP-binding</keyword>
<keyword evidence="4 6" id="KW-0547">Nucleotide-binding</keyword>
<dbReference type="EC" id="2.7.4.23" evidence="6"/>
<dbReference type="RefSeq" id="WP_302078384.1">
    <property type="nucleotide sequence ID" value="NZ_JAUKWQ010000007.1"/>
</dbReference>
<evidence type="ECO:0000313" key="9">
    <source>
        <dbReference type="Proteomes" id="UP001169006"/>
    </source>
</evidence>
<accession>A0ABT8T0V7</accession>
<dbReference type="InterPro" id="IPR012699">
    <property type="entry name" value="PhnN"/>
</dbReference>
<evidence type="ECO:0000256" key="1">
    <source>
        <dbReference type="ARBA" id="ARBA00000373"/>
    </source>
</evidence>
<evidence type="ECO:0000256" key="6">
    <source>
        <dbReference type="HAMAP-Rule" id="MF_00836"/>
    </source>
</evidence>
<proteinExistence type="inferred from homology"/>
<comment type="pathway">
    <text evidence="2 6">Metabolic intermediate biosynthesis; 5-phospho-alpha-D-ribose 1-diphosphate biosynthesis; 5-phospho-alpha-D-ribose 1-diphosphate from D-ribose 5-phosphate (route II): step 3/3.</text>
</comment>
<feature type="domain" description="Guanylate kinase/L-type calcium channel beta subunit" evidence="7">
    <location>
        <begin position="9"/>
        <end position="190"/>
    </location>
</feature>
<dbReference type="Proteomes" id="UP001169006">
    <property type="component" value="Unassembled WGS sequence"/>
</dbReference>
<evidence type="ECO:0000313" key="8">
    <source>
        <dbReference type="EMBL" id="MDO1584150.1"/>
    </source>
</evidence>
<feature type="binding site" evidence="6">
    <location>
        <begin position="17"/>
        <end position="24"/>
    </location>
    <ligand>
        <name>ATP</name>
        <dbReference type="ChEBI" id="CHEBI:30616"/>
    </ligand>
</feature>
<reference evidence="8" key="1">
    <citation type="journal article" date="2015" name="Int. J. Syst. Evol. Microbiol.">
        <title>Rhizobium oryzicola sp. nov., potential plant-growth-promoting endophytic bacteria isolated from rice roots.</title>
        <authorList>
            <person name="Zhang X.X."/>
            <person name="Gao J.S."/>
            <person name="Cao Y.H."/>
            <person name="Sheirdil R.A."/>
            <person name="Wang X.C."/>
            <person name="Zhang L."/>
        </authorList>
    </citation>
    <scope>NUCLEOTIDE SEQUENCE</scope>
    <source>
        <strain evidence="8">05753</strain>
    </source>
</reference>
<evidence type="ECO:0000259" key="7">
    <source>
        <dbReference type="SMART" id="SM00072"/>
    </source>
</evidence>
<keyword evidence="3 6" id="KW-0808">Transferase</keyword>
<name>A0ABT8T0V7_9HYPH</name>
<protein>
    <recommendedName>
        <fullName evidence="6">Ribose 1,5-bisphosphate phosphokinase PhnN</fullName>
        <ecNumber evidence="6">2.7.4.23</ecNumber>
    </recommendedName>
    <alternativeName>
        <fullName evidence="6">Ribose 1,5-bisphosphokinase</fullName>
    </alternativeName>
</protein>
<gene>
    <name evidence="6 8" type="primary">phnN</name>
    <name evidence="8" type="ORF">Q2T52_18865</name>
</gene>
<dbReference type="NCBIfam" id="TIGR02322">
    <property type="entry name" value="phosphon_PhnN"/>
    <property type="match status" value="1"/>
</dbReference>
<evidence type="ECO:0000256" key="2">
    <source>
        <dbReference type="ARBA" id="ARBA00005069"/>
    </source>
</evidence>
<dbReference type="HAMAP" id="MF_00836">
    <property type="entry name" value="PhnN"/>
    <property type="match status" value="1"/>
</dbReference>
<evidence type="ECO:0000256" key="3">
    <source>
        <dbReference type="ARBA" id="ARBA00022679"/>
    </source>
</evidence>
<reference evidence="8" key="2">
    <citation type="submission" date="2023-07" db="EMBL/GenBank/DDBJ databases">
        <authorList>
            <person name="Sun H."/>
        </authorList>
    </citation>
    <scope>NUCLEOTIDE SEQUENCE</scope>
    <source>
        <strain evidence="8">05753</strain>
    </source>
</reference>
<dbReference type="SUPFAM" id="SSF52540">
    <property type="entry name" value="P-loop containing nucleoside triphosphate hydrolases"/>
    <property type="match status" value="1"/>
</dbReference>
<comment type="caution">
    <text evidence="8">The sequence shown here is derived from an EMBL/GenBank/DDBJ whole genome shotgun (WGS) entry which is preliminary data.</text>
</comment>
<dbReference type="InterPro" id="IPR027417">
    <property type="entry name" value="P-loop_NTPase"/>
</dbReference>
<dbReference type="InterPro" id="IPR008145">
    <property type="entry name" value="GK/Ca_channel_bsu"/>
</dbReference>
<comment type="similarity">
    <text evidence="6">Belongs to the ribose 1,5-bisphosphokinase family.</text>
</comment>
<dbReference type="PANTHER" id="PTHR23117">
    <property type="entry name" value="GUANYLATE KINASE-RELATED"/>
    <property type="match status" value="1"/>
</dbReference>
<comment type="catalytic activity">
    <reaction evidence="1 6">
        <text>alpha-D-ribose 1,5-bisphosphate + ATP = 5-phospho-alpha-D-ribose 1-diphosphate + ADP</text>
        <dbReference type="Rhea" id="RHEA:20109"/>
        <dbReference type="ChEBI" id="CHEBI:30616"/>
        <dbReference type="ChEBI" id="CHEBI:58017"/>
        <dbReference type="ChEBI" id="CHEBI:68688"/>
        <dbReference type="ChEBI" id="CHEBI:456216"/>
        <dbReference type="EC" id="2.7.4.23"/>
    </reaction>
</comment>
<evidence type="ECO:0000256" key="4">
    <source>
        <dbReference type="ARBA" id="ARBA00022741"/>
    </source>
</evidence>
<keyword evidence="9" id="KW-1185">Reference proteome</keyword>
<evidence type="ECO:0000256" key="5">
    <source>
        <dbReference type="ARBA" id="ARBA00022840"/>
    </source>
</evidence>
<comment type="function">
    <text evidence="6">Catalyzes the phosphorylation of ribose 1,5-bisphosphate to 5-phospho-D-ribosyl alpha-1-diphosphate (PRPP).</text>
</comment>
<organism evidence="8 9">
    <name type="scientific">Rhizobium oryzicola</name>
    <dbReference type="NCBI Taxonomy" id="1232668"/>
    <lineage>
        <taxon>Bacteria</taxon>
        <taxon>Pseudomonadati</taxon>
        <taxon>Pseudomonadota</taxon>
        <taxon>Alphaproteobacteria</taxon>
        <taxon>Hyphomicrobiales</taxon>
        <taxon>Rhizobiaceae</taxon>
        <taxon>Rhizobium/Agrobacterium group</taxon>
        <taxon>Rhizobium</taxon>
    </lineage>
</organism>
<dbReference type="EMBL" id="JAUKWQ010000007">
    <property type="protein sequence ID" value="MDO1584150.1"/>
    <property type="molecule type" value="Genomic_DNA"/>
</dbReference>
<dbReference type="Gene3D" id="3.40.50.300">
    <property type="entry name" value="P-loop containing nucleotide triphosphate hydrolases"/>
    <property type="match status" value="1"/>
</dbReference>